<keyword evidence="5" id="KW-1185">Reference proteome</keyword>
<dbReference type="Proteomes" id="UP000677228">
    <property type="component" value="Unassembled WGS sequence"/>
</dbReference>
<dbReference type="OrthoDB" id="10049815at2759"/>
<evidence type="ECO:0000313" key="4">
    <source>
        <dbReference type="EMBL" id="CAF4204238.1"/>
    </source>
</evidence>
<protein>
    <submittedName>
        <fullName evidence="2">Uncharacterized protein</fullName>
    </submittedName>
</protein>
<sequence length="433" mass="49508">MKLKDILKLIGLILVPLTIGVATTISTVQQIKLNQQNRQNDIEIGKQEREQGSKIADNSEKERILASYLTYISNLFLEKNITAFDIDSITSTIVRAKTLSTIRQLDIERKHQVILFLYETQLIRIADTVYPIINLNNVELDNLDLSLPKSNEKLYPQYEIMQLAFRGVSLRNSSFSSRWLHESDFSHTDLTKGDFTLTHSIRVDFSYSLLEQLNFMNATVDQAIFAYANLTDSNISEEQLSTTLTYGGAILPNGTIAPLKNLLMNGNARCSNLSIFPDGWTVSDGNISIIQERFSSNCYFGSFRRESIMNQKIDLSDYSQWIRNQQDAHYIFNISIFKQNNIIINIKQFSANGTQLRIVTFCQNPLYCNGIFWTCQSSSNCYDDDYIDPLHKDTQSVDIEIIFQTINENSNLPAICDNISFYMILMPKRLPVP</sequence>
<dbReference type="Gene3D" id="2.160.20.80">
    <property type="entry name" value="E3 ubiquitin-protein ligase SopA"/>
    <property type="match status" value="1"/>
</dbReference>
<evidence type="ECO:0000313" key="1">
    <source>
        <dbReference type="EMBL" id="CAF1308460.1"/>
    </source>
</evidence>
<name>A0A815GQU7_9BILA</name>
<accession>A0A815GQU7</accession>
<proteinExistence type="predicted"/>
<evidence type="ECO:0000313" key="3">
    <source>
        <dbReference type="EMBL" id="CAF4115841.1"/>
    </source>
</evidence>
<dbReference type="EMBL" id="CAJOBC010059456">
    <property type="protein sequence ID" value="CAF4204238.1"/>
    <property type="molecule type" value="Genomic_DNA"/>
</dbReference>
<dbReference type="Proteomes" id="UP000682733">
    <property type="component" value="Unassembled WGS sequence"/>
</dbReference>
<dbReference type="EMBL" id="CAJNOK010019940">
    <property type="protein sequence ID" value="CAF1308460.1"/>
    <property type="molecule type" value="Genomic_DNA"/>
</dbReference>
<gene>
    <name evidence="2" type="ORF">GPM918_LOCUS30485</name>
    <name evidence="1" type="ORF">OVA965_LOCUS28869</name>
    <name evidence="4" type="ORF">SRO942_LOCUS31102</name>
    <name evidence="3" type="ORF">TMI583_LOCUS29631</name>
</gene>
<dbReference type="SUPFAM" id="SSF141571">
    <property type="entry name" value="Pentapeptide repeat-like"/>
    <property type="match status" value="1"/>
</dbReference>
<comment type="caution">
    <text evidence="2">The sequence shown here is derived from an EMBL/GenBank/DDBJ whole genome shotgun (WGS) entry which is preliminary data.</text>
</comment>
<dbReference type="Proteomes" id="UP000663829">
    <property type="component" value="Unassembled WGS sequence"/>
</dbReference>
<dbReference type="Proteomes" id="UP000681722">
    <property type="component" value="Unassembled WGS sequence"/>
</dbReference>
<dbReference type="AlphaFoldDB" id="A0A815GQU7"/>
<dbReference type="EMBL" id="CAJNOQ010014467">
    <property type="protein sequence ID" value="CAF1342174.1"/>
    <property type="molecule type" value="Genomic_DNA"/>
</dbReference>
<evidence type="ECO:0000313" key="5">
    <source>
        <dbReference type="Proteomes" id="UP000663829"/>
    </source>
</evidence>
<organism evidence="2 5">
    <name type="scientific">Didymodactylos carnosus</name>
    <dbReference type="NCBI Taxonomy" id="1234261"/>
    <lineage>
        <taxon>Eukaryota</taxon>
        <taxon>Metazoa</taxon>
        <taxon>Spiralia</taxon>
        <taxon>Gnathifera</taxon>
        <taxon>Rotifera</taxon>
        <taxon>Eurotatoria</taxon>
        <taxon>Bdelloidea</taxon>
        <taxon>Philodinida</taxon>
        <taxon>Philodinidae</taxon>
        <taxon>Didymodactylos</taxon>
    </lineage>
</organism>
<evidence type="ECO:0000313" key="2">
    <source>
        <dbReference type="EMBL" id="CAF1342174.1"/>
    </source>
</evidence>
<dbReference type="EMBL" id="CAJOBA010041525">
    <property type="protein sequence ID" value="CAF4115841.1"/>
    <property type="molecule type" value="Genomic_DNA"/>
</dbReference>
<reference evidence="2" key="1">
    <citation type="submission" date="2021-02" db="EMBL/GenBank/DDBJ databases">
        <authorList>
            <person name="Nowell W R."/>
        </authorList>
    </citation>
    <scope>NUCLEOTIDE SEQUENCE</scope>
</reference>